<gene>
    <name evidence="2" type="ORF">B0H17DRAFT_1136659</name>
</gene>
<keyword evidence="3" id="KW-1185">Reference proteome</keyword>
<accession>A0AAD7GBL6</accession>
<evidence type="ECO:0000313" key="2">
    <source>
        <dbReference type="EMBL" id="KAJ7686791.1"/>
    </source>
</evidence>
<proteinExistence type="predicted"/>
<sequence>MKVKVRVETGIEGRAEAELKERKLESECGPAPTPAVRTECPSSLWVKALRAGRHVISYHTASVSREAHTSQSLHTPLARNRPPTAETGHFPVGEGRQLPVGETLSANVDEQIQIHATSSPPARTISARRLGGFSACRFGFGFGGGELKGESRVAATGRVPGRAFQRT</sequence>
<name>A0AAD7GBL6_MYCRO</name>
<reference evidence="2" key="1">
    <citation type="submission" date="2023-03" db="EMBL/GenBank/DDBJ databases">
        <title>Massive genome expansion in bonnet fungi (Mycena s.s.) driven by repeated elements and novel gene families across ecological guilds.</title>
        <authorList>
            <consortium name="Lawrence Berkeley National Laboratory"/>
            <person name="Harder C.B."/>
            <person name="Miyauchi S."/>
            <person name="Viragh M."/>
            <person name="Kuo A."/>
            <person name="Thoen E."/>
            <person name="Andreopoulos B."/>
            <person name="Lu D."/>
            <person name="Skrede I."/>
            <person name="Drula E."/>
            <person name="Henrissat B."/>
            <person name="Morin E."/>
            <person name="Kohler A."/>
            <person name="Barry K."/>
            <person name="LaButti K."/>
            <person name="Morin E."/>
            <person name="Salamov A."/>
            <person name="Lipzen A."/>
            <person name="Mereny Z."/>
            <person name="Hegedus B."/>
            <person name="Baldrian P."/>
            <person name="Stursova M."/>
            <person name="Weitz H."/>
            <person name="Taylor A."/>
            <person name="Grigoriev I.V."/>
            <person name="Nagy L.G."/>
            <person name="Martin F."/>
            <person name="Kauserud H."/>
        </authorList>
    </citation>
    <scope>NUCLEOTIDE SEQUENCE</scope>
    <source>
        <strain evidence="2">CBHHK067</strain>
    </source>
</reference>
<evidence type="ECO:0000313" key="3">
    <source>
        <dbReference type="Proteomes" id="UP001221757"/>
    </source>
</evidence>
<dbReference type="AlphaFoldDB" id="A0AAD7GBL6"/>
<feature type="region of interest" description="Disordered" evidence="1">
    <location>
        <begin position="66"/>
        <end position="89"/>
    </location>
</feature>
<evidence type="ECO:0000256" key="1">
    <source>
        <dbReference type="SAM" id="MobiDB-lite"/>
    </source>
</evidence>
<dbReference type="Proteomes" id="UP001221757">
    <property type="component" value="Unassembled WGS sequence"/>
</dbReference>
<organism evidence="2 3">
    <name type="scientific">Mycena rosella</name>
    <name type="common">Pink bonnet</name>
    <name type="synonym">Agaricus rosellus</name>
    <dbReference type="NCBI Taxonomy" id="1033263"/>
    <lineage>
        <taxon>Eukaryota</taxon>
        <taxon>Fungi</taxon>
        <taxon>Dikarya</taxon>
        <taxon>Basidiomycota</taxon>
        <taxon>Agaricomycotina</taxon>
        <taxon>Agaricomycetes</taxon>
        <taxon>Agaricomycetidae</taxon>
        <taxon>Agaricales</taxon>
        <taxon>Marasmiineae</taxon>
        <taxon>Mycenaceae</taxon>
        <taxon>Mycena</taxon>
    </lineage>
</organism>
<comment type="caution">
    <text evidence="2">The sequence shown here is derived from an EMBL/GenBank/DDBJ whole genome shotgun (WGS) entry which is preliminary data.</text>
</comment>
<protein>
    <submittedName>
        <fullName evidence="2">Uncharacterized protein</fullName>
    </submittedName>
</protein>
<dbReference type="EMBL" id="JARKIE010000093">
    <property type="protein sequence ID" value="KAJ7686791.1"/>
    <property type="molecule type" value="Genomic_DNA"/>
</dbReference>